<reference evidence="3" key="1">
    <citation type="submission" date="2017-01" db="EMBL/GenBank/DDBJ databases">
        <authorList>
            <person name="Varghese N."/>
            <person name="Submissions S."/>
        </authorList>
    </citation>
    <scope>NUCLEOTIDE SEQUENCE [LARGE SCALE GENOMIC DNA]</scope>
    <source>
        <strain evidence="3">DSM 21068</strain>
    </source>
</reference>
<dbReference type="InterPro" id="IPR008928">
    <property type="entry name" value="6-hairpin_glycosidase_sf"/>
</dbReference>
<organism evidence="2 3">
    <name type="scientific">Chryseobacterium piscicola</name>
    <dbReference type="NCBI Taxonomy" id="551459"/>
    <lineage>
        <taxon>Bacteria</taxon>
        <taxon>Pseudomonadati</taxon>
        <taxon>Bacteroidota</taxon>
        <taxon>Flavobacteriia</taxon>
        <taxon>Flavobacteriales</taxon>
        <taxon>Weeksellaceae</taxon>
        <taxon>Chryseobacterium group</taxon>
        <taxon>Chryseobacterium</taxon>
    </lineage>
</organism>
<dbReference type="PANTHER" id="PTHR12526">
    <property type="entry name" value="GLYCOSYLTRANSFERASE"/>
    <property type="match status" value="1"/>
</dbReference>
<dbReference type="EMBL" id="FTOJ01000003">
    <property type="protein sequence ID" value="SIS76855.1"/>
    <property type="molecule type" value="Genomic_DNA"/>
</dbReference>
<dbReference type="AlphaFoldDB" id="A0A1N7LSM5"/>
<evidence type="ECO:0000313" key="2">
    <source>
        <dbReference type="EMBL" id="SIS76855.1"/>
    </source>
</evidence>
<dbReference type="SUPFAM" id="SSF53756">
    <property type="entry name" value="UDP-Glycosyltransferase/glycogen phosphorylase"/>
    <property type="match status" value="1"/>
</dbReference>
<dbReference type="STRING" id="551459.SAMN05421796_10355"/>
<dbReference type="PANTHER" id="PTHR12526:SF572">
    <property type="entry name" value="BLL5144 PROTEIN"/>
    <property type="match status" value="1"/>
</dbReference>
<dbReference type="Gene3D" id="3.40.50.2000">
    <property type="entry name" value="Glycogen Phosphorylase B"/>
    <property type="match status" value="2"/>
</dbReference>
<protein>
    <submittedName>
        <fullName evidence="2">Glycosyltransferase involved in cell wall bisynthesis</fullName>
    </submittedName>
</protein>
<sequence>MKMDNKTDVEEQIERPSRFIKENIQSAKALPEILFITSFPPKVCGIATYSEDLIQCLKTKFVKSFKAIICPIETEDEHYDYAQNTAYHLNTSDYDSYIRLAKKINKSDAIELVMLQHEFGFFGAVQNGLSKFLELLETDIIVTFHTVLPKPDPGLKKQVQEIAHYAKSIIVMTDISATILAKEYKISPEKINLIPHGTHLLPLTEKSSLKDKYQLKGKKVLSTFGLLGSGKNIETTLNALPKIIAEHPDVLFLIIGKTHPTIIKNDGEEYRLSLEKTVQELHLENNVRFVNAYLPLAELLEYLQLTDIYLFTSKDRNQAVSGTFSYAISCGCPIISTPIPHALEVLKEDTGIIIDFESPEQLASAVNKVLKNEQMQEQLSSNALERMAPTAWENSSLLHALLFQKFGNHKIQLKYSLPKINLTHIQNMTTDFGMIQFSKINRPDIDSGYTLDDNARAMIAICQHFGQTNDDEDLKLITIYLDFIEFCQQPDGSFLNYVDEYKKFTPQNYETNLEDSNGRAIWALGYLISKKTVLPENLSLKAEKIIKKNLPFAEKMHSTRAMAFIIKGLHYQNSTQNIPVLITLANRLEKMYEHEAQDNWHWFESYLTYGNSVLPEAMLCAWISTGNKMYKKVALESFQFLLSKIFVKDAIKVISNKGWLQKNEIKAEANGGEQPIDVAYTILTLFKFTKYFNDEHYPKMMKNAFNWFLGKNHLNQIIYNPATGGCYDGLEEKNVNLNQGAESTVSYLMARLCFEEK</sequence>
<keyword evidence="2" id="KW-0808">Transferase</keyword>
<evidence type="ECO:0000313" key="3">
    <source>
        <dbReference type="Proteomes" id="UP000186246"/>
    </source>
</evidence>
<proteinExistence type="predicted"/>
<dbReference type="InterPro" id="IPR001296">
    <property type="entry name" value="Glyco_trans_1"/>
</dbReference>
<dbReference type="GO" id="GO:0005975">
    <property type="term" value="P:carbohydrate metabolic process"/>
    <property type="evidence" value="ECO:0007669"/>
    <property type="project" value="InterPro"/>
</dbReference>
<name>A0A1N7LSM5_9FLAO</name>
<evidence type="ECO:0000259" key="1">
    <source>
        <dbReference type="Pfam" id="PF00534"/>
    </source>
</evidence>
<feature type="domain" description="Glycosyl transferase family 1" evidence="1">
    <location>
        <begin position="210"/>
        <end position="385"/>
    </location>
</feature>
<dbReference type="SUPFAM" id="SSF48208">
    <property type="entry name" value="Six-hairpin glycosidases"/>
    <property type="match status" value="1"/>
</dbReference>
<dbReference type="GO" id="GO:0016757">
    <property type="term" value="F:glycosyltransferase activity"/>
    <property type="evidence" value="ECO:0007669"/>
    <property type="project" value="InterPro"/>
</dbReference>
<accession>A0A1N7LSM5</accession>
<dbReference type="Pfam" id="PF00534">
    <property type="entry name" value="Glycos_transf_1"/>
    <property type="match status" value="1"/>
</dbReference>
<dbReference type="OrthoDB" id="9765330at2"/>
<dbReference type="Proteomes" id="UP000186246">
    <property type="component" value="Unassembled WGS sequence"/>
</dbReference>
<gene>
    <name evidence="2" type="ORF">SAMN05421796_10355</name>
</gene>